<feature type="active site" description="Proton donor" evidence="5">
    <location>
        <position position="130"/>
    </location>
</feature>
<evidence type="ECO:0000256" key="3">
    <source>
        <dbReference type="ARBA" id="ARBA00022679"/>
    </source>
</evidence>
<feature type="binding site" evidence="5">
    <location>
        <begin position="89"/>
        <end position="91"/>
    </location>
    <ligand>
        <name>acetyl-CoA</name>
        <dbReference type="ChEBI" id="CHEBI:57288"/>
    </ligand>
</feature>
<dbReference type="GO" id="GO:0030649">
    <property type="term" value="P:aminoglycoside antibiotic catabolic process"/>
    <property type="evidence" value="ECO:0007669"/>
    <property type="project" value="TreeGrafter"/>
</dbReference>
<evidence type="ECO:0000313" key="8">
    <source>
        <dbReference type="Proteomes" id="UP000467148"/>
    </source>
</evidence>
<dbReference type="InterPro" id="IPR051554">
    <property type="entry name" value="Acetyltransferase_Eis"/>
</dbReference>
<evidence type="ECO:0000259" key="6">
    <source>
        <dbReference type="PROSITE" id="PS51186"/>
    </source>
</evidence>
<comment type="similarity">
    <text evidence="1 5">Belongs to the acetyltransferase Eis family.</text>
</comment>
<sequence length="402" mass="43871">MTSTTQLPAGVTVRSATDADWPALKLLAATCFGSFRDSEVTAMWRSMMPTDGVVVASVGSKIVGMAMYLDLRLTVPGGAVLPAAGVTWVAVSPTHRRRGILRVMLDELHHRIIHSGYPIAALMASEGGIYGRFGYGPAVIEQRLRVQRRWARFHSEVLDSGNVDVVCAAEHAEELAAIDERWRERTPGGLHTPPAMWAEMLADRESARHGGGPLFTLLHPDGYAMYRVHADTDSVEVTRFVAATAGAHPALWRVLLGLDLIETIAVHTYSADPLPYLLTDARQVETLGSRDSLWLSIIDIPAALRARTYQADVSAVMDVRGPGLAESRFTVTIRDGNAHVAPTDNPPDFYTDLSVLSSIYLGAHRPSAFALANRLRCHDDRLLRQLDLAFASNVPAQVGYDF</sequence>
<dbReference type="AlphaFoldDB" id="A0A7I7T403"/>
<dbReference type="InterPro" id="IPR041380">
    <property type="entry name" value="Acetyltransf_17"/>
</dbReference>
<dbReference type="GO" id="GO:0034069">
    <property type="term" value="F:aminoglycoside N-acetyltransferase activity"/>
    <property type="evidence" value="ECO:0007669"/>
    <property type="project" value="TreeGrafter"/>
</dbReference>
<evidence type="ECO:0000256" key="5">
    <source>
        <dbReference type="HAMAP-Rule" id="MF_01812"/>
    </source>
</evidence>
<keyword evidence="3 5" id="KW-0808">Transferase</keyword>
<accession>A0A7I7T403</accession>
<evidence type="ECO:0000256" key="4">
    <source>
        <dbReference type="ARBA" id="ARBA00023315"/>
    </source>
</evidence>
<dbReference type="Gene3D" id="3.30.1050.10">
    <property type="entry name" value="SCP2 sterol-binding domain"/>
    <property type="match status" value="1"/>
</dbReference>
<keyword evidence="4 5" id="KW-0012">Acyltransferase</keyword>
<protein>
    <submittedName>
        <fullName evidence="7">UPF0256 protein</fullName>
    </submittedName>
</protein>
<dbReference type="Proteomes" id="UP000467148">
    <property type="component" value="Chromosome"/>
</dbReference>
<dbReference type="Pfam" id="PF17668">
    <property type="entry name" value="Acetyltransf_17"/>
    <property type="match status" value="1"/>
</dbReference>
<dbReference type="Gene3D" id="3.40.630.30">
    <property type="match status" value="2"/>
</dbReference>
<feature type="binding site" evidence="5">
    <location>
        <begin position="125"/>
        <end position="126"/>
    </location>
    <ligand>
        <name>acetyl-CoA</name>
        <dbReference type="ChEBI" id="CHEBI:57288"/>
    </ligand>
</feature>
<dbReference type="NCBIfam" id="NF002367">
    <property type="entry name" value="PRK01346.1-4"/>
    <property type="match status" value="1"/>
</dbReference>
<evidence type="ECO:0000313" key="7">
    <source>
        <dbReference type="EMBL" id="BBY64017.1"/>
    </source>
</evidence>
<feature type="domain" description="N-acetyltransferase" evidence="6">
    <location>
        <begin position="11"/>
        <end position="159"/>
    </location>
</feature>
<dbReference type="SUPFAM" id="SSF55729">
    <property type="entry name" value="Acyl-CoA N-acyltransferases (Nat)"/>
    <property type="match status" value="1"/>
</dbReference>
<dbReference type="KEGG" id="mhev:MHEL_22600"/>
<keyword evidence="2" id="KW-1036">Host cytoplasmic vesicle</keyword>
<reference evidence="7 8" key="1">
    <citation type="journal article" date="2019" name="Emerg. Microbes Infect.">
        <title>Comprehensive subspecies identification of 175 nontuberculous mycobacteria species based on 7547 genomic profiles.</title>
        <authorList>
            <person name="Matsumoto Y."/>
            <person name="Kinjo T."/>
            <person name="Motooka D."/>
            <person name="Nabeya D."/>
            <person name="Jung N."/>
            <person name="Uechi K."/>
            <person name="Horii T."/>
            <person name="Iida T."/>
            <person name="Fujita J."/>
            <person name="Nakamura S."/>
        </authorList>
    </citation>
    <scope>NUCLEOTIDE SEQUENCE [LARGE SCALE GENOMIC DNA]</scope>
    <source>
        <strain evidence="7 8">JCM 30396</strain>
    </source>
</reference>
<comment type="subunit">
    <text evidence="5">Homohexamer; trimer of dimers.</text>
</comment>
<gene>
    <name evidence="7" type="primary">eis_1</name>
    <name evidence="7" type="ORF">MHEL_22600</name>
</gene>
<dbReference type="SUPFAM" id="SSF55718">
    <property type="entry name" value="SCP-like"/>
    <property type="match status" value="1"/>
</dbReference>
<dbReference type="CDD" id="cd04301">
    <property type="entry name" value="NAT_SF"/>
    <property type="match status" value="1"/>
</dbReference>
<dbReference type="PROSITE" id="PS51186">
    <property type="entry name" value="GNAT"/>
    <property type="match status" value="1"/>
</dbReference>
<name>A0A7I7T403_9MYCO</name>
<dbReference type="InterPro" id="IPR036527">
    <property type="entry name" value="SCP2_sterol-bd_dom_sf"/>
</dbReference>
<keyword evidence="8" id="KW-1185">Reference proteome</keyword>
<dbReference type="InterPro" id="IPR016181">
    <property type="entry name" value="Acyl_CoA_acyltransferase"/>
</dbReference>
<dbReference type="InterPro" id="IPR022902">
    <property type="entry name" value="NAcTrfase_Eis"/>
</dbReference>
<feature type="binding site" evidence="5">
    <location>
        <begin position="97"/>
        <end position="102"/>
    </location>
    <ligand>
        <name>acetyl-CoA</name>
        <dbReference type="ChEBI" id="CHEBI:57288"/>
    </ligand>
</feature>
<dbReference type="InterPro" id="IPR000182">
    <property type="entry name" value="GNAT_dom"/>
</dbReference>
<dbReference type="PANTHER" id="PTHR37817:SF1">
    <property type="entry name" value="N-ACETYLTRANSFERASE EIS"/>
    <property type="match status" value="1"/>
</dbReference>
<dbReference type="RefSeq" id="WP_163747598.1">
    <property type="nucleotide sequence ID" value="NZ_AP022596.1"/>
</dbReference>
<dbReference type="EMBL" id="AP022596">
    <property type="protein sequence ID" value="BBY64017.1"/>
    <property type="molecule type" value="Genomic_DNA"/>
</dbReference>
<evidence type="ECO:0000256" key="1">
    <source>
        <dbReference type="ARBA" id="ARBA00009213"/>
    </source>
</evidence>
<dbReference type="HAMAP" id="MF_01812">
    <property type="entry name" value="Eis"/>
    <property type="match status" value="1"/>
</dbReference>
<organism evidence="7 8">
    <name type="scientific">Mycolicibacterium helvum</name>
    <dbReference type="NCBI Taxonomy" id="1534349"/>
    <lineage>
        <taxon>Bacteria</taxon>
        <taxon>Bacillati</taxon>
        <taxon>Actinomycetota</taxon>
        <taxon>Actinomycetes</taxon>
        <taxon>Mycobacteriales</taxon>
        <taxon>Mycobacteriaceae</taxon>
        <taxon>Mycolicibacterium</taxon>
    </lineage>
</organism>
<dbReference type="Pfam" id="PF13530">
    <property type="entry name" value="SCP2_2"/>
    <property type="match status" value="1"/>
</dbReference>
<dbReference type="InterPro" id="IPR025559">
    <property type="entry name" value="Eis_dom"/>
</dbReference>
<dbReference type="Pfam" id="PF13527">
    <property type="entry name" value="Acetyltransf_9"/>
    <property type="match status" value="1"/>
</dbReference>
<feature type="active site" description="Proton acceptor; via carboxylate" evidence="5">
    <location>
        <position position="402"/>
    </location>
</feature>
<dbReference type="PANTHER" id="PTHR37817">
    <property type="entry name" value="N-ACETYLTRANSFERASE EIS"/>
    <property type="match status" value="1"/>
</dbReference>
<evidence type="ECO:0000256" key="2">
    <source>
        <dbReference type="ARBA" id="ARBA00022488"/>
    </source>
</evidence>
<proteinExistence type="inferred from homology"/>